<evidence type="ECO:0000256" key="3">
    <source>
        <dbReference type="ARBA" id="ARBA00022840"/>
    </source>
</evidence>
<keyword evidence="2" id="KW-0547">Nucleotide-binding</keyword>
<dbReference type="Pfam" id="PF00004">
    <property type="entry name" value="AAA"/>
    <property type="match status" value="3"/>
</dbReference>
<organism evidence="6">
    <name type="scientific">Alkalihalophilus sp. As8PL</name>
    <dbReference type="NCBI Taxonomy" id="3237103"/>
    <lineage>
        <taxon>Bacteria</taxon>
        <taxon>Bacillati</taxon>
        <taxon>Bacillota</taxon>
        <taxon>Bacilli</taxon>
        <taxon>Bacillales</taxon>
        <taxon>Bacillaceae</taxon>
        <taxon>Alkalihalophilus</taxon>
    </lineage>
</organism>
<dbReference type="InterPro" id="IPR041627">
    <property type="entry name" value="AAA_lid_6"/>
</dbReference>
<feature type="domain" description="AAA+ ATPase" evidence="5">
    <location>
        <begin position="133"/>
        <end position="268"/>
    </location>
</feature>
<dbReference type="SMART" id="SM00382">
    <property type="entry name" value="AAA"/>
    <property type="match status" value="4"/>
</dbReference>
<dbReference type="InterPro" id="IPR000641">
    <property type="entry name" value="CbxX/CfxQ"/>
</dbReference>
<dbReference type="AlphaFoldDB" id="A0AB39BST1"/>
<dbReference type="PANTHER" id="PTHR43392:SF2">
    <property type="entry name" value="AAA-TYPE ATPASE FAMILY PROTEIN _ ANKYRIN REPEAT FAMILY PROTEIN"/>
    <property type="match status" value="1"/>
</dbReference>
<dbReference type="EMBL" id="CP162551">
    <property type="protein sequence ID" value="XDI36986.1"/>
    <property type="molecule type" value="Genomic_DNA"/>
</dbReference>
<evidence type="ECO:0000313" key="6">
    <source>
        <dbReference type="EMBL" id="XDI36986.1"/>
    </source>
</evidence>
<gene>
    <name evidence="6" type="ORF">AB3N04_01375</name>
</gene>
<proteinExistence type="inferred from homology"/>
<dbReference type="Gene3D" id="1.10.8.60">
    <property type="match status" value="3"/>
</dbReference>
<dbReference type="Pfam" id="PF17866">
    <property type="entry name" value="AAA_lid_6"/>
    <property type="match status" value="3"/>
</dbReference>
<protein>
    <submittedName>
        <fullName evidence="6">AAA family ATPase</fullName>
    </submittedName>
</protein>
<evidence type="ECO:0000256" key="1">
    <source>
        <dbReference type="ARBA" id="ARBA00010378"/>
    </source>
</evidence>
<dbReference type="CDD" id="cd00009">
    <property type="entry name" value="AAA"/>
    <property type="match status" value="3"/>
</dbReference>
<feature type="region of interest" description="Disordered" evidence="4">
    <location>
        <begin position="38"/>
        <end position="66"/>
    </location>
</feature>
<dbReference type="RefSeq" id="WP_368504366.1">
    <property type="nucleotide sequence ID" value="NZ_CP162551.1"/>
</dbReference>
<feature type="compositionally biased region" description="Polar residues" evidence="4">
    <location>
        <begin position="41"/>
        <end position="55"/>
    </location>
</feature>
<evidence type="ECO:0000259" key="5">
    <source>
        <dbReference type="SMART" id="SM00382"/>
    </source>
</evidence>
<feature type="domain" description="AAA+ ATPase" evidence="5">
    <location>
        <begin position="698"/>
        <end position="836"/>
    </location>
</feature>
<dbReference type="PANTHER" id="PTHR43392">
    <property type="entry name" value="AAA-TYPE ATPASE FAMILY PROTEIN / ANKYRIN REPEAT FAMILY PROTEIN"/>
    <property type="match status" value="1"/>
</dbReference>
<dbReference type="GO" id="GO:0016887">
    <property type="term" value="F:ATP hydrolysis activity"/>
    <property type="evidence" value="ECO:0007669"/>
    <property type="project" value="InterPro"/>
</dbReference>
<name>A0AB39BST1_9BACI</name>
<accession>A0AB39BST1</accession>
<comment type="similarity">
    <text evidence="1">Belongs to the CbxX/CfxQ family.</text>
</comment>
<dbReference type="PRINTS" id="PR00819">
    <property type="entry name" value="CBXCFQXSUPER"/>
</dbReference>
<dbReference type="InterPro" id="IPR003593">
    <property type="entry name" value="AAA+_ATPase"/>
</dbReference>
<dbReference type="InterPro" id="IPR050773">
    <property type="entry name" value="CbxX/CfxQ_RuBisCO_ESX"/>
</dbReference>
<dbReference type="SUPFAM" id="SSF52540">
    <property type="entry name" value="P-loop containing nucleoside triphosphate hydrolases"/>
    <property type="match status" value="4"/>
</dbReference>
<dbReference type="Gene3D" id="3.40.50.300">
    <property type="entry name" value="P-loop containing nucleotide triphosphate hydrolases"/>
    <property type="match status" value="4"/>
</dbReference>
<dbReference type="InterPro" id="IPR003959">
    <property type="entry name" value="ATPase_AAA_core"/>
</dbReference>
<dbReference type="GO" id="GO:0005524">
    <property type="term" value="F:ATP binding"/>
    <property type="evidence" value="ECO:0007669"/>
    <property type="project" value="UniProtKB-KW"/>
</dbReference>
<feature type="domain" description="AAA+ ATPase" evidence="5">
    <location>
        <begin position="970"/>
        <end position="1105"/>
    </location>
</feature>
<reference evidence="6" key="1">
    <citation type="submission" date="2024-07" db="EMBL/GenBank/DDBJ databases">
        <title>Identification and characteristics of an arsenic-resistant bacterial isolate, which belongs to a novel species.</title>
        <authorList>
            <person name="Juszczyk A."/>
            <person name="Kowalczyk A."/>
            <person name="Was K."/>
            <person name="Kosowicz W."/>
            <person name="Budzyn A."/>
            <person name="Latowski D."/>
        </authorList>
    </citation>
    <scope>NUCLEOTIDE SEQUENCE</scope>
    <source>
        <strain evidence="6">As8PL</strain>
    </source>
</reference>
<keyword evidence="3" id="KW-0067">ATP-binding</keyword>
<dbReference type="InterPro" id="IPR027417">
    <property type="entry name" value="P-loop_NTPase"/>
</dbReference>
<feature type="compositionally biased region" description="Low complexity" evidence="4">
    <location>
        <begin position="56"/>
        <end position="66"/>
    </location>
</feature>
<feature type="domain" description="AAA+ ATPase" evidence="5">
    <location>
        <begin position="428"/>
        <end position="566"/>
    </location>
</feature>
<dbReference type="FunFam" id="3.40.50.300:FF:000216">
    <property type="entry name" value="Type VII secretion ATPase EccA"/>
    <property type="match status" value="3"/>
</dbReference>
<evidence type="ECO:0000256" key="2">
    <source>
        <dbReference type="ARBA" id="ARBA00022741"/>
    </source>
</evidence>
<sequence>MPSSFEKWLRIVLPEVQLFDYVKQHGFITKKNRSSHIAMGSSANQVTSTGSSHPMSTAASHSPVSAHAVKEVTRDAKRGFKQLRTTSQTDNLDELFIEMETYLNRQVIGQDAFIQNLTTCYKKAFLHHQKGIVQQVLLVGGPKGTGKSLSLTYLMEQLYQKRLIPYRKATEVNLALYNEREIQSNFVSDCAAAFEFGIGTVVFKGINKAQAEIVDFITSLVSDGFFRTESGITIDAKDYFVIFMVEGEFQEENEALSTLPAEIRKQIDSTVLTQGLSKQSLTTIAKRLLQVTGERFASNTQAHIHYNDSICDFLSEQALQSKGYCTSLHEWIELDLFSALVDLRARNQIKANDQIELFIKDGRVFAKTDKDYLVLSISEDEAESLEELLKELHDLTGLNEVKLYVKELMDTVKVQKMRKDSGKKGVPLTLHMIFSGNPGTGKTTVARLLGRILQSMGVLSKGQLVETARQDLVGQYLGSTAPKTNAKIHEAKGGVLFIDEAYTLSREKNDPFGQEAIDTLVKGMEDHRDDLVVILAGYTNEMNDFLKSNPGLPSRFPFQVEFPDYTPREMLEISHLLATHRDYQIEEDANTELVELFERKQIPGRNDSGNGRLVRNLLEEAIRKQSARLAEQEVDISQLQLLTKDDFGLTVKEPFQLEDKLSDIIGLVNVKTFLRTLEKQILVNQRRKEAGIEIRTEQTLNMIFSGNPGTGKTTIGRYVAEMLKHLGVIKKGHLVEVGRTELVSGYAGQTAEKTKEVVESALGGVLFIDEAYALVDKNSGGIGEEAINELVRLVEIHKDNLVVILAGYSEDMEGFLRVNPGLASRFPLQLEFPDYSSEELVQIAEAMAIAKGFTLEEGLQKPLKKWYDTKQIVGKKDSGNGRLVRNALEEAIRNQAVRIADEIELTNNELVMITKYDFNLEEQEVDQSAFEELEAIIGLSEVKDFAKSLFAQIEMRERRKSLGLPDIGGQSLHMVFKGNPGTGKTTIARIIAKRLKEINVIKSDTLIETDRSGLVAGYVGQTALKTKEVIDRALGGVLFIDEAYSLASDSFGREAIDTLVKAMEDYKDELVIIVAGYNKDMEDFLNVNAGLRSRFPHIIEFPDYTANELLKISRLIFHSKGYKATKEAEKSLLQIFKESTSRFDSGNGRLVRNNCEEAIRVHAVRYATKPDATIEELSTIDADDVRREVRG</sequence>
<evidence type="ECO:0000256" key="4">
    <source>
        <dbReference type="SAM" id="MobiDB-lite"/>
    </source>
</evidence>